<evidence type="ECO:0000313" key="11">
    <source>
        <dbReference type="Proteomes" id="UP000019478"/>
    </source>
</evidence>
<dbReference type="PANTHER" id="PTHR31806">
    <property type="entry name" value="PURINE-CYTOSINE PERMEASE FCY2-RELATED"/>
    <property type="match status" value="1"/>
</dbReference>
<accession>W9YBP6</accession>
<dbReference type="HOGENOM" id="CLU_026016_2_0_1"/>
<evidence type="ECO:0000313" key="10">
    <source>
        <dbReference type="EMBL" id="EXJ86686.1"/>
    </source>
</evidence>
<feature type="transmembrane region" description="Helical" evidence="9">
    <location>
        <begin position="232"/>
        <end position="252"/>
    </location>
</feature>
<feature type="region of interest" description="Disordered" evidence="8">
    <location>
        <begin position="1"/>
        <end position="23"/>
    </location>
</feature>
<evidence type="ECO:0000256" key="9">
    <source>
        <dbReference type="SAM" id="Phobius"/>
    </source>
</evidence>
<keyword evidence="6 7" id="KW-0472">Membrane</keyword>
<dbReference type="RefSeq" id="XP_007731965.1">
    <property type="nucleotide sequence ID" value="XM_007733775.1"/>
</dbReference>
<feature type="transmembrane region" description="Helical" evidence="9">
    <location>
        <begin position="95"/>
        <end position="118"/>
    </location>
</feature>
<dbReference type="eggNOG" id="ENOG502QQ8Y">
    <property type="taxonomic scope" value="Eukaryota"/>
</dbReference>
<reference evidence="10 11" key="1">
    <citation type="submission" date="2013-03" db="EMBL/GenBank/DDBJ databases">
        <title>The Genome Sequence of Capronia epimyces CBS 606.96.</title>
        <authorList>
            <consortium name="The Broad Institute Genomics Platform"/>
            <person name="Cuomo C."/>
            <person name="de Hoog S."/>
            <person name="Gorbushina A."/>
            <person name="Walker B."/>
            <person name="Young S.K."/>
            <person name="Zeng Q."/>
            <person name="Gargeya S."/>
            <person name="Fitzgerald M."/>
            <person name="Haas B."/>
            <person name="Abouelleil A."/>
            <person name="Allen A.W."/>
            <person name="Alvarado L."/>
            <person name="Arachchi H.M."/>
            <person name="Berlin A.M."/>
            <person name="Chapman S.B."/>
            <person name="Gainer-Dewar J."/>
            <person name="Goldberg J."/>
            <person name="Griggs A."/>
            <person name="Gujja S."/>
            <person name="Hansen M."/>
            <person name="Howarth C."/>
            <person name="Imamovic A."/>
            <person name="Ireland A."/>
            <person name="Larimer J."/>
            <person name="McCowan C."/>
            <person name="Murphy C."/>
            <person name="Pearson M."/>
            <person name="Poon T.W."/>
            <person name="Priest M."/>
            <person name="Roberts A."/>
            <person name="Saif S."/>
            <person name="Shea T."/>
            <person name="Sisk P."/>
            <person name="Sykes S."/>
            <person name="Wortman J."/>
            <person name="Nusbaum C."/>
            <person name="Birren B."/>
        </authorList>
    </citation>
    <scope>NUCLEOTIDE SEQUENCE [LARGE SCALE GENOMIC DNA]</scope>
    <source>
        <strain evidence="10 11">CBS 606.96</strain>
    </source>
</reference>
<dbReference type="InterPro" id="IPR001248">
    <property type="entry name" value="Pur-cyt_permease"/>
</dbReference>
<dbReference type="PANTHER" id="PTHR31806:SF5">
    <property type="entry name" value="PURINE-CYTOSINE PERMEASE FCY21"/>
    <property type="match status" value="1"/>
</dbReference>
<feature type="transmembrane region" description="Helical" evidence="9">
    <location>
        <begin position="425"/>
        <end position="445"/>
    </location>
</feature>
<feature type="transmembrane region" description="Helical" evidence="9">
    <location>
        <begin position="502"/>
        <end position="518"/>
    </location>
</feature>
<evidence type="ECO:0000256" key="1">
    <source>
        <dbReference type="ARBA" id="ARBA00004141"/>
    </source>
</evidence>
<dbReference type="Proteomes" id="UP000019478">
    <property type="component" value="Unassembled WGS sequence"/>
</dbReference>
<feature type="transmembrane region" description="Helical" evidence="9">
    <location>
        <begin position="130"/>
        <end position="149"/>
    </location>
</feature>
<feature type="transmembrane region" description="Helical" evidence="9">
    <location>
        <begin position="161"/>
        <end position="189"/>
    </location>
</feature>
<evidence type="ECO:0008006" key="12">
    <source>
        <dbReference type="Google" id="ProtNLM"/>
    </source>
</evidence>
<feature type="transmembrane region" description="Helical" evidence="9">
    <location>
        <begin position="201"/>
        <end position="220"/>
    </location>
</feature>
<keyword evidence="11" id="KW-1185">Reference proteome</keyword>
<comment type="caution">
    <text evidence="10">The sequence shown here is derived from an EMBL/GenBank/DDBJ whole genome shotgun (WGS) entry which is preliminary data.</text>
</comment>
<feature type="transmembrane region" description="Helical" evidence="9">
    <location>
        <begin position="396"/>
        <end position="413"/>
    </location>
</feature>
<dbReference type="AlphaFoldDB" id="W9YBP6"/>
<feature type="transmembrane region" description="Helical" evidence="9">
    <location>
        <begin position="267"/>
        <end position="291"/>
    </location>
</feature>
<feature type="transmembrane region" description="Helical" evidence="9">
    <location>
        <begin position="465"/>
        <end position="482"/>
    </location>
</feature>
<dbReference type="Gene3D" id="1.10.4160.10">
    <property type="entry name" value="Hydantoin permease"/>
    <property type="match status" value="1"/>
</dbReference>
<evidence type="ECO:0000256" key="3">
    <source>
        <dbReference type="ARBA" id="ARBA00022448"/>
    </source>
</evidence>
<evidence type="ECO:0000256" key="6">
    <source>
        <dbReference type="ARBA" id="ARBA00023136"/>
    </source>
</evidence>
<name>W9YBP6_9EURO</name>
<dbReference type="EMBL" id="AMGY01000003">
    <property type="protein sequence ID" value="EXJ86686.1"/>
    <property type="molecule type" value="Genomic_DNA"/>
</dbReference>
<proteinExistence type="inferred from homology"/>
<comment type="similarity">
    <text evidence="2 7">Belongs to the purine-cytosine permease (2.A.39) family.</text>
</comment>
<organism evidence="10 11">
    <name type="scientific">Capronia epimyces CBS 606.96</name>
    <dbReference type="NCBI Taxonomy" id="1182542"/>
    <lineage>
        <taxon>Eukaryota</taxon>
        <taxon>Fungi</taxon>
        <taxon>Dikarya</taxon>
        <taxon>Ascomycota</taxon>
        <taxon>Pezizomycotina</taxon>
        <taxon>Eurotiomycetes</taxon>
        <taxon>Chaetothyriomycetidae</taxon>
        <taxon>Chaetothyriales</taxon>
        <taxon>Herpotrichiellaceae</taxon>
        <taxon>Capronia</taxon>
    </lineage>
</organism>
<protein>
    <recommendedName>
        <fullName evidence="12">Purine-cytosine permease</fullName>
    </recommendedName>
</protein>
<dbReference type="GO" id="GO:0022857">
    <property type="term" value="F:transmembrane transporter activity"/>
    <property type="evidence" value="ECO:0007669"/>
    <property type="project" value="InterPro"/>
</dbReference>
<dbReference type="Pfam" id="PF02133">
    <property type="entry name" value="Transp_cyt_pur"/>
    <property type="match status" value="1"/>
</dbReference>
<evidence type="ECO:0000256" key="7">
    <source>
        <dbReference type="PIRNR" id="PIRNR002744"/>
    </source>
</evidence>
<evidence type="ECO:0000256" key="5">
    <source>
        <dbReference type="ARBA" id="ARBA00022989"/>
    </source>
</evidence>
<feature type="transmembrane region" description="Helical" evidence="9">
    <location>
        <begin position="303"/>
        <end position="326"/>
    </location>
</feature>
<keyword evidence="5 9" id="KW-1133">Transmembrane helix</keyword>
<comment type="subcellular location">
    <subcellularLocation>
        <location evidence="1">Membrane</location>
        <topology evidence="1">Multi-pass membrane protein</topology>
    </subcellularLocation>
</comment>
<evidence type="ECO:0000256" key="4">
    <source>
        <dbReference type="ARBA" id="ARBA00022692"/>
    </source>
</evidence>
<evidence type="ECO:0000256" key="2">
    <source>
        <dbReference type="ARBA" id="ARBA00008974"/>
    </source>
</evidence>
<dbReference type="OrthoDB" id="5428495at2759"/>
<dbReference type="PIRSF" id="PIRSF002744">
    <property type="entry name" value="Pur-cyt_permease"/>
    <property type="match status" value="1"/>
</dbReference>
<dbReference type="InterPro" id="IPR026030">
    <property type="entry name" value="Pur-cyt_permease_Fcy2/21/22"/>
</dbReference>
<sequence length="528" mass="56435">MDDTRQHVRVRDGDGDADGGDIEKGLSLEEKTKTAQVTTLPSSLCASQGKEQGQLDQGLPSSSSFFQRLASHGVETRGIHPVALKDRNDRRPINIFSFWWTASLSLLPITTGLVGTYFDGLSLEATCLTILFFSLAGALPPACLGLLGPQTGLRQMVQARYSFGLYFVGVVALLNLATTTGWTIVSAIVAGQTLSAVSGGGLSWAVGIVIISLIGLTISFMGYRVVHAYERFAWIPALIAIVITVGCGGHLLKMQAPTDPAKASTVLTYGCVVTGFLMSWATMVSDFCVYIHPSTSKIRIFSYTYFGLLIPTVPLMCLGAAIGGAIPSIPAWETAYGDGAIGGVALAMLHSTGGFGKFVTVVLAFSVLGNMAGSMYSISVQFQILLGPVSARVPRFVYSIVITAVVIAVSIPISHEFEESLESFLGVICYWVAIFVAIVSTEHLYFRRGDASSYDHAIWNVGHKLPPGLAAMAASILPFGLIIPCMDESWYTGPIAKTTGDIGFEVGLVLGVLFYLPFRTLERRITGR</sequence>
<keyword evidence="4 9" id="KW-0812">Transmembrane</keyword>
<dbReference type="GeneID" id="19167765"/>
<dbReference type="GO" id="GO:0005886">
    <property type="term" value="C:plasma membrane"/>
    <property type="evidence" value="ECO:0007669"/>
    <property type="project" value="TreeGrafter"/>
</dbReference>
<dbReference type="STRING" id="1182542.W9YBP6"/>
<keyword evidence="3 7" id="KW-0813">Transport</keyword>
<evidence type="ECO:0000256" key="8">
    <source>
        <dbReference type="SAM" id="MobiDB-lite"/>
    </source>
</evidence>
<feature type="transmembrane region" description="Helical" evidence="9">
    <location>
        <begin position="358"/>
        <end position="376"/>
    </location>
</feature>
<feature type="compositionally biased region" description="Basic and acidic residues" evidence="8">
    <location>
        <begin position="1"/>
        <end position="14"/>
    </location>
</feature>
<gene>
    <name evidence="10" type="ORF">A1O3_03639</name>
</gene>